<dbReference type="AlphaFoldDB" id="A0A6J4IQG8"/>
<sequence>MEKDRDQMTPDDPDDRATLESRRGQGTGGTGYDRLPGEEAPAEFSADVAADEDS</sequence>
<name>A0A6J4IQG8_9ACTN</name>
<evidence type="ECO:0000256" key="1">
    <source>
        <dbReference type="SAM" id="MobiDB-lite"/>
    </source>
</evidence>
<dbReference type="EMBL" id="CADCTB010000154">
    <property type="protein sequence ID" value="CAA9256709.1"/>
    <property type="molecule type" value="Genomic_DNA"/>
</dbReference>
<organism evidence="2">
    <name type="scientific">uncultured Acidimicrobiales bacterium</name>
    <dbReference type="NCBI Taxonomy" id="310071"/>
    <lineage>
        <taxon>Bacteria</taxon>
        <taxon>Bacillati</taxon>
        <taxon>Actinomycetota</taxon>
        <taxon>Acidimicrobiia</taxon>
        <taxon>Acidimicrobiales</taxon>
        <taxon>environmental samples</taxon>
    </lineage>
</organism>
<accession>A0A6J4IQG8</accession>
<feature type="region of interest" description="Disordered" evidence="1">
    <location>
        <begin position="1"/>
        <end position="54"/>
    </location>
</feature>
<evidence type="ECO:0000313" key="2">
    <source>
        <dbReference type="EMBL" id="CAA9256709.1"/>
    </source>
</evidence>
<protein>
    <submittedName>
        <fullName evidence="2">Uncharacterized protein</fullName>
    </submittedName>
</protein>
<proteinExistence type="predicted"/>
<reference evidence="2" key="1">
    <citation type="submission" date="2020-02" db="EMBL/GenBank/DDBJ databases">
        <authorList>
            <person name="Meier V. D."/>
        </authorList>
    </citation>
    <scope>NUCLEOTIDE SEQUENCE</scope>
    <source>
        <strain evidence="2">AVDCRST_MAG10</strain>
    </source>
</reference>
<gene>
    <name evidence="2" type="ORF">AVDCRST_MAG10-2473</name>
</gene>